<dbReference type="Pfam" id="PF03636">
    <property type="entry name" value="Glyco_hydro_65N"/>
    <property type="match status" value="1"/>
</dbReference>
<proteinExistence type="inferred from homology"/>
<evidence type="ECO:0000256" key="3">
    <source>
        <dbReference type="SAM" id="MobiDB-lite"/>
    </source>
</evidence>
<evidence type="ECO:0000313" key="8">
    <source>
        <dbReference type="Proteomes" id="UP001595836"/>
    </source>
</evidence>
<keyword evidence="2" id="KW-0326">Glycosidase</keyword>
<evidence type="ECO:0000259" key="4">
    <source>
        <dbReference type="Pfam" id="PF03632"/>
    </source>
</evidence>
<evidence type="ECO:0000256" key="2">
    <source>
        <dbReference type="ARBA" id="ARBA00023295"/>
    </source>
</evidence>
<dbReference type="InterPro" id="IPR012341">
    <property type="entry name" value="6hp_glycosidase-like_sf"/>
</dbReference>
<dbReference type="InterPro" id="IPR008928">
    <property type="entry name" value="6-hairpin_glycosidase_sf"/>
</dbReference>
<comment type="similarity">
    <text evidence="1">Belongs to the glycosyl hydrolase 65 family.</text>
</comment>
<organism evidence="7 8">
    <name type="scientific">Dietzia aurantiaca</name>
    <dbReference type="NCBI Taxonomy" id="983873"/>
    <lineage>
        <taxon>Bacteria</taxon>
        <taxon>Bacillati</taxon>
        <taxon>Actinomycetota</taxon>
        <taxon>Actinomycetes</taxon>
        <taxon>Mycobacteriales</taxon>
        <taxon>Dietziaceae</taxon>
        <taxon>Dietzia</taxon>
    </lineage>
</organism>
<dbReference type="Gene3D" id="2.60.420.10">
    <property type="entry name" value="Maltose phosphorylase, domain 3"/>
    <property type="match status" value="1"/>
</dbReference>
<dbReference type="PIRSF" id="PIRSF036289">
    <property type="entry name" value="Glycosyl_hydrolase_malt_phosph"/>
    <property type="match status" value="1"/>
</dbReference>
<feature type="domain" description="Glycoside hydrolase family 65 C-terminal" evidence="5">
    <location>
        <begin position="745"/>
        <end position="806"/>
    </location>
</feature>
<dbReference type="InterPro" id="IPR005194">
    <property type="entry name" value="Glyco_hydro_65_C"/>
</dbReference>
<dbReference type="PANTHER" id="PTHR11051:SF13">
    <property type="entry name" value="GLYCOSYL TRANSFERASE"/>
    <property type="match status" value="1"/>
</dbReference>
<evidence type="ECO:0000259" key="6">
    <source>
        <dbReference type="Pfam" id="PF03636"/>
    </source>
</evidence>
<dbReference type="Gene3D" id="2.70.98.40">
    <property type="entry name" value="Glycoside hydrolase, family 65, N-terminal domain"/>
    <property type="match status" value="1"/>
</dbReference>
<dbReference type="Proteomes" id="UP001595836">
    <property type="component" value="Unassembled WGS sequence"/>
</dbReference>
<dbReference type="SUPFAM" id="SSF74650">
    <property type="entry name" value="Galactose mutarotase-like"/>
    <property type="match status" value="1"/>
</dbReference>
<dbReference type="SUPFAM" id="SSF48208">
    <property type="entry name" value="Six-hairpin glycosidases"/>
    <property type="match status" value="1"/>
</dbReference>
<feature type="region of interest" description="Disordered" evidence="3">
    <location>
        <begin position="211"/>
        <end position="239"/>
    </location>
</feature>
<feature type="region of interest" description="Disordered" evidence="3">
    <location>
        <begin position="1"/>
        <end position="21"/>
    </location>
</feature>
<dbReference type="InterPro" id="IPR037018">
    <property type="entry name" value="GH65_N"/>
</dbReference>
<comment type="caution">
    <text evidence="7">The sequence shown here is derived from an EMBL/GenBank/DDBJ whole genome shotgun (WGS) entry which is preliminary data.</text>
</comment>
<evidence type="ECO:0000259" key="5">
    <source>
        <dbReference type="Pfam" id="PF03633"/>
    </source>
</evidence>
<dbReference type="Pfam" id="PF03633">
    <property type="entry name" value="Glyco_hydro_65C"/>
    <property type="match status" value="1"/>
</dbReference>
<dbReference type="GO" id="GO:0016787">
    <property type="term" value="F:hydrolase activity"/>
    <property type="evidence" value="ECO:0007669"/>
    <property type="project" value="UniProtKB-KW"/>
</dbReference>
<keyword evidence="7" id="KW-0378">Hydrolase</keyword>
<dbReference type="InterPro" id="IPR005195">
    <property type="entry name" value="Glyco_hydro_65_M"/>
</dbReference>
<dbReference type="PANTHER" id="PTHR11051">
    <property type="entry name" value="GLYCOSYL HYDROLASE-RELATED"/>
    <property type="match status" value="1"/>
</dbReference>
<dbReference type="InterPro" id="IPR017045">
    <property type="entry name" value="Malt_Pase/Glycosyl_Hdrlase"/>
</dbReference>
<reference evidence="8" key="1">
    <citation type="journal article" date="2019" name="Int. J. Syst. Evol. Microbiol.">
        <title>The Global Catalogue of Microorganisms (GCM) 10K type strain sequencing project: providing services to taxonomists for standard genome sequencing and annotation.</title>
        <authorList>
            <consortium name="The Broad Institute Genomics Platform"/>
            <consortium name="The Broad Institute Genome Sequencing Center for Infectious Disease"/>
            <person name="Wu L."/>
            <person name="Ma J."/>
        </authorList>
    </citation>
    <scope>NUCLEOTIDE SEQUENCE [LARGE SCALE GENOMIC DNA]</scope>
    <source>
        <strain evidence="8">JCM 11882</strain>
    </source>
</reference>
<dbReference type="Gene3D" id="1.50.10.10">
    <property type="match status" value="1"/>
</dbReference>
<dbReference type="InterPro" id="IPR005196">
    <property type="entry name" value="Glyco_hydro_65_N"/>
</dbReference>
<keyword evidence="8" id="KW-1185">Reference proteome</keyword>
<evidence type="ECO:0000313" key="7">
    <source>
        <dbReference type="EMBL" id="MFC4754766.1"/>
    </source>
</evidence>
<accession>A0ABV9PPI5</accession>
<feature type="domain" description="Glycoside hydrolase family 65 central catalytic" evidence="4">
    <location>
        <begin position="376"/>
        <end position="735"/>
    </location>
</feature>
<feature type="domain" description="Glycoside hydrolase family 65 N-terminal" evidence="6">
    <location>
        <begin position="57"/>
        <end position="320"/>
    </location>
</feature>
<gene>
    <name evidence="7" type="ORF">ACFO7U_08235</name>
</gene>
<feature type="compositionally biased region" description="Basic and acidic residues" evidence="3">
    <location>
        <begin position="219"/>
        <end position="239"/>
    </location>
</feature>
<sequence>MTRSHIARGPVHDTVGQSVPGNIRTTYGVNLRSHLEVPEINRTSHPADPWRWVETNPKASPLGVSETQFAVANGYLGMRGNPDEGRDSAQHGTFVNGFHETWHIQHAEDAYGLAREGQTMVQVPDTKTIRIYVDDEPLRVGVSDLEHYERSIDFRDGIMRRELVWRTPAGKKVIIRTSRMVSMVEKHLAVMTYEIELPDEPAPVVISSQVINRQDGEDEYRSPRAEPEEGFDPRRADGLDHRVLEPQLTEGQRGYQVHGYRCANSGMTIAVGVDHQLESEDDVAMSHEIGDDSSKIVYHAHVTPGRTLTLTKLAAYHTSEIVPAHELADRCSRTLARARVRGVEDLHRTQRDWYDHFWARADVEVDGPVETQQAVRFNLFQLAQASARAEYNGIAAKGVTGSGYSGHYFWDTETYVLPFLTYTMPQFARNALRFRYSMLDKARARAKFLSVKGALYPWRTINGEEASAYYEAGTAQYHINADIAHAMVKYIWATEDQDFLIREGVDVLVETARMWVSLGFFDGDGMFHIHGVTGPDEYTTVVDNNLFTNAMARFNLLAATIACKRIAELGDGRWKAICQRLKLDDDEISEWKRAARNMVIAYDEVLGVHPQDQDFLAKEVWDQDLEDPRRPLLLHFHPLVIYRHQVLKQADVVLAMFLRGDEFTEEQKRANFEYYDPLTTGDSTLSAVVQSIIAAEIGYCDEAFEHFSKALVVDLADVHGNAADGIHVASTGGVWSALVSGFGGMRDYGGDISFDPRVPAEWGALTFRLTVRGTLVKVCVTHTEITITNLEGGDFDCTVQGSPVQVPAGETAVLGLDDRARVCLSHAEPAGEQAPLP</sequence>
<evidence type="ECO:0000256" key="1">
    <source>
        <dbReference type="ARBA" id="ARBA00006768"/>
    </source>
</evidence>
<dbReference type="EMBL" id="JBHSHP010000021">
    <property type="protein sequence ID" value="MFC4754766.1"/>
    <property type="molecule type" value="Genomic_DNA"/>
</dbReference>
<dbReference type="InterPro" id="IPR011013">
    <property type="entry name" value="Gal_mutarotase_sf_dom"/>
</dbReference>
<name>A0ABV9PPI5_9ACTN</name>
<dbReference type="RefSeq" id="WP_344993872.1">
    <property type="nucleotide sequence ID" value="NZ_BAABCD010000022.1"/>
</dbReference>
<dbReference type="Pfam" id="PF03632">
    <property type="entry name" value="Glyco_hydro_65m"/>
    <property type="match status" value="1"/>
</dbReference>
<protein>
    <submittedName>
        <fullName evidence="7">Glycoside hydrolase family 65 protein</fullName>
    </submittedName>
</protein>